<dbReference type="InterPro" id="IPR001375">
    <property type="entry name" value="Peptidase_S9_cat"/>
</dbReference>
<dbReference type="InterPro" id="IPR029058">
    <property type="entry name" value="AB_hydrolase_fold"/>
</dbReference>
<evidence type="ECO:0000313" key="10">
    <source>
        <dbReference type="EMBL" id="CBN78851.1"/>
    </source>
</evidence>
<feature type="domain" description="Peptidase S9 prolyl oligopeptidase catalytic" evidence="8">
    <location>
        <begin position="671"/>
        <end position="784"/>
    </location>
</feature>
<dbReference type="PRINTS" id="PR00862">
    <property type="entry name" value="PROLIGOPTASE"/>
</dbReference>
<dbReference type="InterPro" id="IPR002470">
    <property type="entry name" value="Peptidase_S9A"/>
</dbReference>
<reference evidence="10 11" key="1">
    <citation type="journal article" date="2010" name="Nature">
        <title>The Ectocarpus genome and the independent evolution of multicellularity in brown algae.</title>
        <authorList>
            <person name="Cock J.M."/>
            <person name="Sterck L."/>
            <person name="Rouze P."/>
            <person name="Scornet D."/>
            <person name="Allen A.E."/>
            <person name="Amoutzias G."/>
            <person name="Anthouard V."/>
            <person name="Artiguenave F."/>
            <person name="Aury J.M."/>
            <person name="Badger J.H."/>
            <person name="Beszteri B."/>
            <person name="Billiau K."/>
            <person name="Bonnet E."/>
            <person name="Bothwell J.H."/>
            <person name="Bowler C."/>
            <person name="Boyen C."/>
            <person name="Brownlee C."/>
            <person name="Carrano C.J."/>
            <person name="Charrier B."/>
            <person name="Cho G.Y."/>
            <person name="Coelho S.M."/>
            <person name="Collen J."/>
            <person name="Corre E."/>
            <person name="Da Silva C."/>
            <person name="Delage L."/>
            <person name="Delaroque N."/>
            <person name="Dittami S.M."/>
            <person name="Doulbeau S."/>
            <person name="Elias M."/>
            <person name="Farnham G."/>
            <person name="Gachon C.M."/>
            <person name="Gschloessl B."/>
            <person name="Heesch S."/>
            <person name="Jabbari K."/>
            <person name="Jubin C."/>
            <person name="Kawai H."/>
            <person name="Kimura K."/>
            <person name="Kloareg B."/>
            <person name="Kupper F.C."/>
            <person name="Lang D."/>
            <person name="Le Bail A."/>
            <person name="Leblanc C."/>
            <person name="Lerouge P."/>
            <person name="Lohr M."/>
            <person name="Lopez P.J."/>
            <person name="Martens C."/>
            <person name="Maumus F."/>
            <person name="Michel G."/>
            <person name="Miranda-Saavedra D."/>
            <person name="Morales J."/>
            <person name="Moreau H."/>
            <person name="Motomura T."/>
            <person name="Nagasato C."/>
            <person name="Napoli C.A."/>
            <person name="Nelson D.R."/>
            <person name="Nyvall-Collen P."/>
            <person name="Peters A.F."/>
            <person name="Pommier C."/>
            <person name="Potin P."/>
            <person name="Poulain J."/>
            <person name="Quesneville H."/>
            <person name="Read B."/>
            <person name="Rensing S.A."/>
            <person name="Ritter A."/>
            <person name="Rousvoal S."/>
            <person name="Samanta M."/>
            <person name="Samson G."/>
            <person name="Schroeder D.C."/>
            <person name="Segurens B."/>
            <person name="Strittmatter M."/>
            <person name="Tonon T."/>
            <person name="Tregear J.W."/>
            <person name="Valentin K."/>
            <person name="von Dassow P."/>
            <person name="Yamagishi T."/>
            <person name="Van de Peer Y."/>
            <person name="Wincker P."/>
        </authorList>
    </citation>
    <scope>NUCLEOTIDE SEQUENCE [LARGE SCALE GENOMIC DNA]</scope>
    <source>
        <strain evidence="11">Ec32 / CCAP1310/4</strain>
    </source>
</reference>
<dbReference type="EMBL" id="FN649728">
    <property type="protein sequence ID" value="CBN78851.1"/>
    <property type="molecule type" value="Genomic_DNA"/>
</dbReference>
<dbReference type="Pfam" id="PF02897">
    <property type="entry name" value="Peptidase_S9_N"/>
    <property type="match status" value="1"/>
</dbReference>
<dbReference type="GO" id="GO:0006508">
    <property type="term" value="P:proteolysis"/>
    <property type="evidence" value="ECO:0007669"/>
    <property type="project" value="UniProtKB-KW"/>
</dbReference>
<keyword evidence="11" id="KW-1185">Reference proteome</keyword>
<evidence type="ECO:0000256" key="2">
    <source>
        <dbReference type="ARBA" id="ARBA00022670"/>
    </source>
</evidence>
<evidence type="ECO:0000256" key="5">
    <source>
        <dbReference type="ARBA" id="ARBA00045448"/>
    </source>
</evidence>
<dbReference type="OMA" id="NGYWYIT"/>
<dbReference type="GO" id="GO:0004252">
    <property type="term" value="F:serine-type endopeptidase activity"/>
    <property type="evidence" value="ECO:0007669"/>
    <property type="project" value="UniProtKB-UniRule"/>
</dbReference>
<feature type="domain" description="Peptidase S9A N-terminal" evidence="9">
    <location>
        <begin position="72"/>
        <end position="474"/>
    </location>
</feature>
<dbReference type="SUPFAM" id="SSF50993">
    <property type="entry name" value="Peptidase/esterase 'gauge' domain"/>
    <property type="match status" value="1"/>
</dbReference>
<dbReference type="Pfam" id="PF00326">
    <property type="entry name" value="Peptidase_S9"/>
    <property type="match status" value="2"/>
</dbReference>
<evidence type="ECO:0000256" key="6">
    <source>
        <dbReference type="RuleBase" id="RU368024"/>
    </source>
</evidence>
<evidence type="ECO:0000313" key="11">
    <source>
        <dbReference type="Proteomes" id="UP000002630"/>
    </source>
</evidence>
<evidence type="ECO:0000256" key="3">
    <source>
        <dbReference type="ARBA" id="ARBA00022801"/>
    </source>
</evidence>
<organism evidence="10 11">
    <name type="scientific">Ectocarpus siliculosus</name>
    <name type="common">Brown alga</name>
    <name type="synonym">Conferva siliculosa</name>
    <dbReference type="NCBI Taxonomy" id="2880"/>
    <lineage>
        <taxon>Eukaryota</taxon>
        <taxon>Sar</taxon>
        <taxon>Stramenopiles</taxon>
        <taxon>Ochrophyta</taxon>
        <taxon>PX clade</taxon>
        <taxon>Phaeophyceae</taxon>
        <taxon>Ectocarpales</taxon>
        <taxon>Ectocarpaceae</taxon>
        <taxon>Ectocarpus</taxon>
    </lineage>
</organism>
<dbReference type="MEROPS" id="S09.010"/>
<dbReference type="InterPro" id="IPR023302">
    <property type="entry name" value="Pept_S9A_N"/>
</dbReference>
<dbReference type="InterPro" id="IPR051543">
    <property type="entry name" value="Serine_Peptidase_S9A"/>
</dbReference>
<evidence type="ECO:0000259" key="9">
    <source>
        <dbReference type="Pfam" id="PF02897"/>
    </source>
</evidence>
<gene>
    <name evidence="10" type="ORF">Esi_0152_0011</name>
</gene>
<dbReference type="OrthoDB" id="248387at2759"/>
<dbReference type="PANTHER" id="PTHR11757:SF19">
    <property type="entry name" value="PROLYL ENDOPEPTIDASE-LIKE"/>
    <property type="match status" value="1"/>
</dbReference>
<dbReference type="eggNOG" id="KOG2237">
    <property type="taxonomic scope" value="Eukaryota"/>
</dbReference>
<evidence type="ECO:0000259" key="8">
    <source>
        <dbReference type="Pfam" id="PF00326"/>
    </source>
</evidence>
<proteinExistence type="inferred from homology"/>
<dbReference type="SUPFAM" id="SSF53474">
    <property type="entry name" value="alpha/beta-Hydrolases"/>
    <property type="match status" value="1"/>
</dbReference>
<dbReference type="InParanoid" id="D8LFV2"/>
<dbReference type="Gene3D" id="2.130.10.120">
    <property type="entry name" value="Prolyl oligopeptidase, N-terminal domain"/>
    <property type="match status" value="1"/>
</dbReference>
<dbReference type="AlphaFoldDB" id="D8LFV2"/>
<dbReference type="EC" id="3.4.21.-" evidence="6"/>
<dbReference type="Gene3D" id="3.40.50.1820">
    <property type="entry name" value="alpha/beta hydrolase"/>
    <property type="match status" value="1"/>
</dbReference>
<comment type="function">
    <text evidence="5">Serine peptidase whose precise substrate specificity remains unclear. Does not cleave peptides after a arginine or lysine residue. Regulates trans-Golgi network morphology and sorting by regulating the membrane binding of the AP-1 complex. May play a role in the regulation of synaptic vesicle exocytosis.</text>
</comment>
<protein>
    <recommendedName>
        <fullName evidence="6">Prolyl endopeptidase</fullName>
        <ecNumber evidence="6">3.4.21.-</ecNumber>
    </recommendedName>
</protein>
<feature type="region of interest" description="Disordered" evidence="7">
    <location>
        <begin position="46"/>
        <end position="80"/>
    </location>
</feature>
<keyword evidence="2 6" id="KW-0645">Protease</keyword>
<dbReference type="EMBL" id="FN648082">
    <property type="protein sequence ID" value="CBN78851.1"/>
    <property type="molecule type" value="Genomic_DNA"/>
</dbReference>
<comment type="similarity">
    <text evidence="1 6">Belongs to the peptidase S9A family.</text>
</comment>
<keyword evidence="4 6" id="KW-0720">Serine protease</keyword>
<evidence type="ECO:0000256" key="4">
    <source>
        <dbReference type="ARBA" id="ARBA00022825"/>
    </source>
</evidence>
<evidence type="ECO:0000256" key="1">
    <source>
        <dbReference type="ARBA" id="ARBA00005228"/>
    </source>
</evidence>
<accession>D8LFV2</accession>
<keyword evidence="3 6" id="KW-0378">Hydrolase</keyword>
<feature type="domain" description="Peptidase S9 prolyl oligopeptidase catalytic" evidence="8">
    <location>
        <begin position="536"/>
        <end position="641"/>
    </location>
</feature>
<dbReference type="Proteomes" id="UP000002630">
    <property type="component" value="Linkage Group LG03"/>
</dbReference>
<feature type="compositionally biased region" description="Basic and acidic residues" evidence="7">
    <location>
        <begin position="67"/>
        <end position="80"/>
    </location>
</feature>
<dbReference type="PANTHER" id="PTHR11757">
    <property type="entry name" value="PROTEASE FAMILY S9A OLIGOPEPTIDASE"/>
    <property type="match status" value="1"/>
</dbReference>
<name>D8LFV2_ECTSI</name>
<sequence length="823" mass="91117">MLRANRGGGGMRNSGPASPMVWALVGGSLAVSLAFNVVNAKARRGASGAASGPRAIKRPHPVPFGKVGEENRGKNPMDPPLERMDDYFWMRDDKRESKEVLGHIKKENAYTAEKMAHLEGLREDLYKEFLGHMKETDAEVPYRHGPFFYYSRSVKGKPYRIHCRSREQGGEEQVVLDENVEAEGADYCDIAAVIPSPGEHDLAAYAADMTGYETYDVRFRDVATGKDLDDVITKTSGDVCWGADATTVFYTTQDEEHRPHKLWLHTLGTPQAEDVLLYTEDDQLMWMGIGKTDSNRFLTMRVGSKTTSEIRFMDLQGVQGAEAHRGLSLKVLADRMDGVRYGAEHWGEDFYMVTNKDGCKNSKLVKAPISAPGSENWTDVMPYDPDVCLKGVLCFENHIVLSGREKGLSQLWIRDMRTGESHQVKHPEQAYACYSTCNRVFDTSTLRFGYQSMVSPRAVFDYDMDSKARTLLKEKEVPGYDRSMYECERTVANARDGVEVPMSIVYRKDAYPDGLAGAKAPCMLYGYGSYGASMEPSFDFTRLSFLDRGMVYAIAHIRGGGEMGRPWYEDSGKYLTKRNTFQDFVDCAEHLVAEGVTSPKGLAVCGRSAGGLLIGNVVNMRPDLFAAAVADVPFVDLMNSRAAAGAGSWRGSLARDRVLMTEKKLDLEYIQMADPSIPLTITEWEEWGNPNESKYHDYMLSYSPYDNVRRQPYPAMLVTGGLNDPRVAYWEPCKWVSKLRDMATTDNPLYLKIDMSAGHFSASDRYKHMKEQAFEYAFVLDVLGCTSLVAPAAAAAAEAAAEAAASGGGGGSATAPAPPRASL</sequence>
<evidence type="ECO:0000256" key="7">
    <source>
        <dbReference type="SAM" id="MobiDB-lite"/>
    </source>
</evidence>
<dbReference type="ESTHER" id="ectsi-d8lfv2">
    <property type="family name" value="S9N_PREPL_Peptidase_S9"/>
</dbReference>